<organism evidence="3 4">
    <name type="scientific">Strongylocentrotus purpuratus</name>
    <name type="common">Purple sea urchin</name>
    <dbReference type="NCBI Taxonomy" id="7668"/>
    <lineage>
        <taxon>Eukaryota</taxon>
        <taxon>Metazoa</taxon>
        <taxon>Echinodermata</taxon>
        <taxon>Eleutherozoa</taxon>
        <taxon>Echinozoa</taxon>
        <taxon>Echinoidea</taxon>
        <taxon>Euechinoidea</taxon>
        <taxon>Echinacea</taxon>
        <taxon>Camarodonta</taxon>
        <taxon>Echinidea</taxon>
        <taxon>Strongylocentrotidae</taxon>
        <taxon>Strongylocentrotus</taxon>
    </lineage>
</organism>
<dbReference type="InterPro" id="IPR015915">
    <property type="entry name" value="Kelch-typ_b-propeller"/>
</dbReference>
<evidence type="ECO:0000256" key="1">
    <source>
        <dbReference type="ARBA" id="ARBA00022441"/>
    </source>
</evidence>
<evidence type="ECO:0008006" key="5">
    <source>
        <dbReference type="Google" id="ProtNLM"/>
    </source>
</evidence>
<dbReference type="EnsemblMetazoa" id="XM_030972248">
    <property type="protein sequence ID" value="XP_030828108"/>
    <property type="gene ID" value="LOC589628"/>
</dbReference>
<reference evidence="3" key="2">
    <citation type="submission" date="2021-01" db="UniProtKB">
        <authorList>
            <consortium name="EnsemblMetazoa"/>
        </authorList>
    </citation>
    <scope>IDENTIFICATION</scope>
</reference>
<evidence type="ECO:0000256" key="2">
    <source>
        <dbReference type="ARBA" id="ARBA00022737"/>
    </source>
</evidence>
<dbReference type="GO" id="GO:0032874">
    <property type="term" value="P:positive regulation of stress-activated MAPK cascade"/>
    <property type="evidence" value="ECO:0000318"/>
    <property type="project" value="GO_Central"/>
</dbReference>
<proteinExistence type="predicted"/>
<evidence type="ECO:0000313" key="4">
    <source>
        <dbReference type="Proteomes" id="UP000007110"/>
    </source>
</evidence>
<dbReference type="KEGG" id="spu:589628"/>
<keyword evidence="1" id="KW-0880">Kelch repeat</keyword>
<dbReference type="RefSeq" id="XP_030828108.1">
    <property type="nucleotide sequence ID" value="XM_030972248.1"/>
</dbReference>
<dbReference type="PANTHER" id="PTHR46428:SF1">
    <property type="entry name" value="KELCH DOMAIN-CONTAINING PROTEIN 10"/>
    <property type="match status" value="1"/>
</dbReference>
<evidence type="ECO:0000313" key="3">
    <source>
        <dbReference type="EnsemblMetazoa" id="XP_030828108"/>
    </source>
</evidence>
<name>A0A7M7MXN1_STRPU</name>
<dbReference type="AlphaFoldDB" id="A0A7M7MXN1"/>
<dbReference type="FunFam" id="2.120.10.80:FF:000239">
    <property type="entry name" value="Uncharacterized protein"/>
    <property type="match status" value="1"/>
</dbReference>
<dbReference type="OMA" id="IHKHYLY"/>
<dbReference type="GeneID" id="589628"/>
<protein>
    <recommendedName>
        <fullName evidence="5">Kelch domain-containing protein 10</fullName>
    </recommendedName>
</protein>
<keyword evidence="4" id="KW-1185">Reference proteome</keyword>
<dbReference type="Pfam" id="PF24681">
    <property type="entry name" value="Kelch_KLHDC2_KLHL20_DRC7"/>
    <property type="match status" value="2"/>
</dbReference>
<dbReference type="Proteomes" id="UP000007110">
    <property type="component" value="Unassembled WGS sequence"/>
</dbReference>
<dbReference type="SUPFAM" id="SSF117281">
    <property type="entry name" value="Kelch motif"/>
    <property type="match status" value="1"/>
</dbReference>
<reference evidence="4" key="1">
    <citation type="submission" date="2015-02" db="EMBL/GenBank/DDBJ databases">
        <title>Genome sequencing for Strongylocentrotus purpuratus.</title>
        <authorList>
            <person name="Murali S."/>
            <person name="Liu Y."/>
            <person name="Vee V."/>
            <person name="English A."/>
            <person name="Wang M."/>
            <person name="Skinner E."/>
            <person name="Han Y."/>
            <person name="Muzny D.M."/>
            <person name="Worley K.C."/>
            <person name="Gibbs R.A."/>
        </authorList>
    </citation>
    <scope>NUCLEOTIDE SEQUENCE</scope>
</reference>
<dbReference type="PANTHER" id="PTHR46428">
    <property type="entry name" value="KELCH DOMAIN-CONTAINING PROTEIN 10"/>
    <property type="match status" value="1"/>
</dbReference>
<dbReference type="Gene3D" id="2.120.10.80">
    <property type="entry name" value="Kelch-type beta propeller"/>
    <property type="match status" value="2"/>
</dbReference>
<dbReference type="OrthoDB" id="7676067at2759"/>
<dbReference type="CTD" id="23008"/>
<accession>A0A7M7MXN1</accession>
<sequence length="403" mass="45607">MDHLYPLKLGSAVVLNTKPSIDLECERIPELPYKPCARSGHCAVADEHNVYLLGGYNPDDDVISDYFGSNQHVPLFGEVWRYHIPSNRWHLLTNEGESHFRLASMSAILKGKTILIYGGTSYPFGYRSTNKISWLDLRRIEWHVKPEKGENKPIRSYGQAIAVINQYLYVYGGTTGWVYCSDVHRCHVQTGVWERVFSLEEHATAMVKSGKPRNEAIPDPRYRHEMLSDDRRLYVIGGGTSDSAFALAKVNAFDTESRQWELLDTRPDERHGFPGPRRCHGCAQLGTVGYVSGGFDGRKIYDDVWMLDLTTLQWTKLDTKLPRPVYFHSSAITPNGCMFIYGGVLDPQGTERSDTLVRVWVRIPSLLLMAWNRVLSLLRNPTGIEKHTLQAMGVPPSLLPDIG</sequence>
<keyword evidence="2" id="KW-0677">Repeat</keyword>
<dbReference type="InParanoid" id="A0A7M7MXN1"/>
<dbReference type="InterPro" id="IPR052125">
    <property type="entry name" value="KLHDC10"/>
</dbReference>